<feature type="coiled-coil region" evidence="1">
    <location>
        <begin position="56"/>
        <end position="83"/>
    </location>
</feature>
<reference evidence="2" key="1">
    <citation type="journal article" date="2014" name="Front. Microbiol.">
        <title>High frequency of phylogenetically diverse reductive dehalogenase-homologous genes in deep subseafloor sedimentary metagenomes.</title>
        <authorList>
            <person name="Kawai M."/>
            <person name="Futagami T."/>
            <person name="Toyoda A."/>
            <person name="Takaki Y."/>
            <person name="Nishi S."/>
            <person name="Hori S."/>
            <person name="Arai W."/>
            <person name="Tsubouchi T."/>
            <person name="Morono Y."/>
            <person name="Uchiyama I."/>
            <person name="Ito T."/>
            <person name="Fujiyama A."/>
            <person name="Inagaki F."/>
            <person name="Takami H."/>
        </authorList>
    </citation>
    <scope>NUCLEOTIDE SEQUENCE</scope>
    <source>
        <strain evidence="2">Expedition CK06-06</strain>
    </source>
</reference>
<keyword evidence="1" id="KW-0175">Coiled coil</keyword>
<protein>
    <submittedName>
        <fullName evidence="2">Uncharacterized protein</fullName>
    </submittedName>
</protein>
<evidence type="ECO:0000256" key="1">
    <source>
        <dbReference type="SAM" id="Coils"/>
    </source>
</evidence>
<proteinExistence type="predicted"/>
<dbReference type="AlphaFoldDB" id="X1IG88"/>
<comment type="caution">
    <text evidence="2">The sequence shown here is derived from an EMBL/GenBank/DDBJ whole genome shotgun (WGS) entry which is preliminary data.</text>
</comment>
<gene>
    <name evidence="2" type="ORF">S03H2_55491</name>
</gene>
<organism evidence="2">
    <name type="scientific">marine sediment metagenome</name>
    <dbReference type="NCBI Taxonomy" id="412755"/>
    <lineage>
        <taxon>unclassified sequences</taxon>
        <taxon>metagenomes</taxon>
        <taxon>ecological metagenomes</taxon>
    </lineage>
</organism>
<accession>X1IG88</accession>
<dbReference type="EMBL" id="BARU01035449">
    <property type="protein sequence ID" value="GAH80727.1"/>
    <property type="molecule type" value="Genomic_DNA"/>
</dbReference>
<evidence type="ECO:0000313" key="2">
    <source>
        <dbReference type="EMBL" id="GAH80727.1"/>
    </source>
</evidence>
<sequence>MMTPQSISTLKERAEKAVAQSDFLQTKEDFTKQDTEILKLAIKYSTDLLLELVNACEAQDNQIKQQIEENEKLKTQLVEQDVKYNEFFKKLSASFAETAKICEIISRESKKVRTK</sequence>
<name>X1IG88_9ZZZZ</name>